<dbReference type="SUPFAM" id="SSF57850">
    <property type="entry name" value="RING/U-box"/>
    <property type="match status" value="1"/>
</dbReference>
<organism evidence="8 9">
    <name type="scientific">Dorcoceras hygrometricum</name>
    <dbReference type="NCBI Taxonomy" id="472368"/>
    <lineage>
        <taxon>Eukaryota</taxon>
        <taxon>Viridiplantae</taxon>
        <taxon>Streptophyta</taxon>
        <taxon>Embryophyta</taxon>
        <taxon>Tracheophyta</taxon>
        <taxon>Spermatophyta</taxon>
        <taxon>Magnoliopsida</taxon>
        <taxon>eudicotyledons</taxon>
        <taxon>Gunneridae</taxon>
        <taxon>Pentapetalae</taxon>
        <taxon>asterids</taxon>
        <taxon>lamiids</taxon>
        <taxon>Lamiales</taxon>
        <taxon>Gesneriaceae</taxon>
        <taxon>Didymocarpoideae</taxon>
        <taxon>Trichosporeae</taxon>
        <taxon>Loxocarpinae</taxon>
        <taxon>Dorcoceras</taxon>
    </lineage>
</organism>
<dbReference type="InterPro" id="IPR036537">
    <property type="entry name" value="Adaptor_Cbl_N_dom_sf"/>
</dbReference>
<dbReference type="Pfam" id="PF00514">
    <property type="entry name" value="Arm"/>
    <property type="match status" value="1"/>
</dbReference>
<name>A0A2Z7C205_9LAMI</name>
<dbReference type="PANTHER" id="PTHR45958">
    <property type="entry name" value="RING-TYPE E3 UBIQUITIN TRANSFERASE"/>
    <property type="match status" value="1"/>
</dbReference>
<evidence type="ECO:0000256" key="6">
    <source>
        <dbReference type="SAM" id="Coils"/>
    </source>
</evidence>
<dbReference type="AlphaFoldDB" id="A0A2Z7C205"/>
<dbReference type="EC" id="2.3.2.27" evidence="3"/>
<keyword evidence="9" id="KW-1185">Reference proteome</keyword>
<dbReference type="GO" id="GO:0016567">
    <property type="term" value="P:protein ubiquitination"/>
    <property type="evidence" value="ECO:0007669"/>
    <property type="project" value="UniProtKB-UniPathway"/>
</dbReference>
<evidence type="ECO:0000256" key="1">
    <source>
        <dbReference type="ARBA" id="ARBA00000900"/>
    </source>
</evidence>
<dbReference type="SUPFAM" id="SSF48371">
    <property type="entry name" value="ARM repeat"/>
    <property type="match status" value="3"/>
</dbReference>
<dbReference type="OrthoDB" id="7537227at2759"/>
<dbReference type="PANTHER" id="PTHR45958:SF5">
    <property type="entry name" value="RING-TYPE E3 UBIQUITIN TRANSFERASE"/>
    <property type="match status" value="1"/>
</dbReference>
<accession>A0A2Z7C205</accession>
<dbReference type="Gene3D" id="1.20.930.20">
    <property type="entry name" value="Adaptor protein Cbl, N-terminal domain"/>
    <property type="match status" value="1"/>
</dbReference>
<dbReference type="Gene3D" id="3.30.40.10">
    <property type="entry name" value="Zinc/RING finger domain, C3HC4 (zinc finger)"/>
    <property type="match status" value="1"/>
</dbReference>
<dbReference type="CDD" id="cd21037">
    <property type="entry name" value="MLKL_NTD"/>
    <property type="match status" value="1"/>
</dbReference>
<dbReference type="InterPro" id="IPR016024">
    <property type="entry name" value="ARM-type_fold"/>
</dbReference>
<protein>
    <recommendedName>
        <fullName evidence="3">RING-type E3 ubiquitin transferase</fullName>
        <ecNumber evidence="3">2.3.2.27</ecNumber>
    </recommendedName>
</protein>
<dbReference type="Gene3D" id="1.25.10.10">
    <property type="entry name" value="Leucine-rich Repeat Variant"/>
    <property type="match status" value="3"/>
</dbReference>
<evidence type="ECO:0000259" key="7">
    <source>
        <dbReference type="PROSITE" id="PS51698"/>
    </source>
</evidence>
<dbReference type="InterPro" id="IPR000225">
    <property type="entry name" value="Armadillo"/>
</dbReference>
<dbReference type="InterPro" id="IPR013083">
    <property type="entry name" value="Znf_RING/FYVE/PHD"/>
</dbReference>
<dbReference type="SMART" id="SM00185">
    <property type="entry name" value="ARM"/>
    <property type="match status" value="5"/>
</dbReference>
<dbReference type="InterPro" id="IPR011989">
    <property type="entry name" value="ARM-like"/>
</dbReference>
<dbReference type="InterPro" id="IPR059179">
    <property type="entry name" value="MLKL-like_MCAfunc"/>
</dbReference>
<evidence type="ECO:0000256" key="3">
    <source>
        <dbReference type="ARBA" id="ARBA00012483"/>
    </source>
</evidence>
<gene>
    <name evidence="8" type="ORF">F511_05190</name>
</gene>
<dbReference type="InterPro" id="IPR052608">
    <property type="entry name" value="U-box_domain_protein"/>
</dbReference>
<keyword evidence="4" id="KW-0808">Transferase</keyword>
<reference evidence="8 9" key="1">
    <citation type="journal article" date="2015" name="Proc. Natl. Acad. Sci. U.S.A.">
        <title>The resurrection genome of Boea hygrometrica: A blueprint for survival of dehydration.</title>
        <authorList>
            <person name="Xiao L."/>
            <person name="Yang G."/>
            <person name="Zhang L."/>
            <person name="Yang X."/>
            <person name="Zhao S."/>
            <person name="Ji Z."/>
            <person name="Zhou Q."/>
            <person name="Hu M."/>
            <person name="Wang Y."/>
            <person name="Chen M."/>
            <person name="Xu Y."/>
            <person name="Jin H."/>
            <person name="Xiao X."/>
            <person name="Hu G."/>
            <person name="Bao F."/>
            <person name="Hu Y."/>
            <person name="Wan P."/>
            <person name="Li L."/>
            <person name="Deng X."/>
            <person name="Kuang T."/>
            <person name="Xiang C."/>
            <person name="Zhu J.K."/>
            <person name="Oliver M.J."/>
            <person name="He Y."/>
        </authorList>
    </citation>
    <scope>NUCLEOTIDE SEQUENCE [LARGE SCALE GENOMIC DNA]</scope>
    <source>
        <strain evidence="9">cv. XS01</strain>
    </source>
</reference>
<dbReference type="EMBL" id="KQ999852">
    <property type="protein sequence ID" value="KZV40945.1"/>
    <property type="molecule type" value="Genomic_DNA"/>
</dbReference>
<dbReference type="PROSITE" id="PS51698">
    <property type="entry name" value="U_BOX"/>
    <property type="match status" value="1"/>
</dbReference>
<proteinExistence type="predicted"/>
<evidence type="ECO:0000313" key="8">
    <source>
        <dbReference type="EMBL" id="KZV40945.1"/>
    </source>
</evidence>
<comment type="catalytic activity">
    <reaction evidence="1">
        <text>S-ubiquitinyl-[E2 ubiquitin-conjugating enzyme]-L-cysteine + [acceptor protein]-L-lysine = [E2 ubiquitin-conjugating enzyme]-L-cysteine + N(6)-ubiquitinyl-[acceptor protein]-L-lysine.</text>
        <dbReference type="EC" id="2.3.2.27"/>
    </reaction>
</comment>
<keyword evidence="5" id="KW-0677">Repeat</keyword>
<dbReference type="GO" id="GO:0061630">
    <property type="term" value="F:ubiquitin protein ligase activity"/>
    <property type="evidence" value="ECO:0007669"/>
    <property type="project" value="UniProtKB-EC"/>
</dbReference>
<dbReference type="Pfam" id="PF04564">
    <property type="entry name" value="U-box"/>
    <property type="match status" value="1"/>
</dbReference>
<dbReference type="GO" id="GO:0007166">
    <property type="term" value="P:cell surface receptor signaling pathway"/>
    <property type="evidence" value="ECO:0007669"/>
    <property type="project" value="InterPro"/>
</dbReference>
<dbReference type="InterPro" id="IPR003613">
    <property type="entry name" value="Ubox_domain"/>
</dbReference>
<sequence length="1005" mass="112690">MDAITDLPIGTVVEVLSQLIEAIIELVVASENVIIEKKCFAQLSVYLHKIVPLLNELGRKDLCDSDSLRKFVEILNHQIKLAKQLIQDCSHRNRFYLFVSSRSIAKRIGDINQEISRAMSCLPLTSLDISLSTRDDIGQLVNKMKNTEFKAAVAEEEILEKIEFGLFQRNVDRTFANNLLVSIAKAVGVSTDRTALRKEFEEFKTEIENLRLRKNEAEAIRMDQIIALLERADIASSFEDRKKKYLIKRNSLGMQPLEPLMTFSCPITKEVMVDPVETPLGYTFERSSIEKWLADNHTCPLTSTPLVFSILRPNKTLRQSIEEWQERNTMIILASLKSRLSSGGQEEVLVCLNQLLDLCEQREIHQEWLILEDYIPTLIELLRVKDWSIRNKTLQIICLLAKYNDDAKEIIAKVENSIKYIVQSLGRQLGEGKLAVAILLELSKCESVRDYIGNVQGCILLLVTLLTSDDHQAANDAKNVLDNLAFSDDNVVHMANNNYFNYLLQRLSAGPDHVQMAMAKTLGEMVLTNHNKSSLVEDGVLDLLLVLISHDDVEMKIVAVGALLHLSTLTKNGQEAIKKQAVRPLLDILTHQTSSQRLRELVSAVLVNLALSSIPENSAAIPVQLLESEEDILGLYSLINFMGPGVQQNVLRVFHAMCLSPSAVIIKSKLRQRSSMPMLLRFCEVDDSTLRANAVKLLCCLTEDYEGAEISEHMTRSSVEALLMIIRISENDEEVSSALGTIANLPESAQISEWLLESHNLTSSLTSLFNSDNIRSKKDQFTESVVGAICRLTVETNMELQKKVVEIGVIENLLLLLEMGSSLTRRKVGVSLTQLSLSSPVLSRQTSPRPVFRCFSALPKSCPVHQGICTVVSSFCLLEAGAVKPLVQVLRWEPNPEACEAALDALLTLIDGESLQNGCKVLEEANAIAEMIKLISHPSPCTRLQEKIFSSLERIFRIFEYKQKYGQLTQRYLVDLTQRGNSNLRSLAARILARLNVLHDQSSFF</sequence>
<evidence type="ECO:0000256" key="4">
    <source>
        <dbReference type="ARBA" id="ARBA00022679"/>
    </source>
</evidence>
<evidence type="ECO:0000256" key="2">
    <source>
        <dbReference type="ARBA" id="ARBA00004906"/>
    </source>
</evidence>
<dbReference type="CDD" id="cd16655">
    <property type="entry name" value="RING-Ubox_WDSUB1-like"/>
    <property type="match status" value="1"/>
</dbReference>
<dbReference type="UniPathway" id="UPA00143"/>
<dbReference type="SMART" id="SM00504">
    <property type="entry name" value="Ubox"/>
    <property type="match status" value="1"/>
</dbReference>
<keyword evidence="6" id="KW-0175">Coiled coil</keyword>
<feature type="coiled-coil region" evidence="6">
    <location>
        <begin position="193"/>
        <end position="220"/>
    </location>
</feature>
<feature type="domain" description="U-box" evidence="7">
    <location>
        <begin position="258"/>
        <end position="331"/>
    </location>
</feature>
<comment type="pathway">
    <text evidence="2">Protein modification; protein ubiquitination.</text>
</comment>
<dbReference type="Proteomes" id="UP000250235">
    <property type="component" value="Unassembled WGS sequence"/>
</dbReference>
<evidence type="ECO:0000313" key="9">
    <source>
        <dbReference type="Proteomes" id="UP000250235"/>
    </source>
</evidence>
<evidence type="ECO:0000256" key="5">
    <source>
        <dbReference type="ARBA" id="ARBA00022737"/>
    </source>
</evidence>